<dbReference type="NCBIfam" id="TIGR04141">
    <property type="entry name" value="TIGR04141 family sporadically distributed protein"/>
    <property type="match status" value="1"/>
</dbReference>
<dbReference type="Pfam" id="PF19614">
    <property type="entry name" value="DUF6119"/>
    <property type="match status" value="1"/>
</dbReference>
<name>A0ABP4GA53_9PSEU</name>
<reference evidence="2" key="1">
    <citation type="journal article" date="2019" name="Int. J. Syst. Evol. Microbiol.">
        <title>The Global Catalogue of Microorganisms (GCM) 10K type strain sequencing project: providing services to taxonomists for standard genome sequencing and annotation.</title>
        <authorList>
            <consortium name="The Broad Institute Genomics Platform"/>
            <consortium name="The Broad Institute Genome Sequencing Center for Infectious Disease"/>
            <person name="Wu L."/>
            <person name="Ma J."/>
        </authorList>
    </citation>
    <scope>NUCLEOTIDE SEQUENCE [LARGE SCALE GENOMIC DNA]</scope>
    <source>
        <strain evidence="2">JCM 13022</strain>
    </source>
</reference>
<keyword evidence="2" id="KW-1185">Reference proteome</keyword>
<sequence length="547" mass="60454">MASNDREVSVYRLQGGLSLAEYLLEPDDQVRSSDQELEQDGVSCLIRYGHLETHEPQWVSHARDLTGLSLSLPRMSPFAVLLIDEGKWVYALTWGDGYLMLDRETRADPGFGLAFAIRRLDEFHIGAMTLHSLDSSARTAQISYPGGADVGKYGVARFGEIVGRLRGSADLSDLTYGKSRKTKKDRIISGLDSLRVPVARQFDGMRSDLDAISRVVDSPTPDNSLRSVTAVRPIKSGHPMLPKLQTALVRSLKSKASKSVAQGTPLELAESSDELMSVKVLRLAGSGPMLIKVDELLEEIKGRIGRLDEHDVYDSLRTGSIQAYSDSTGTEKVRGTTSALKWLYFEKTIGNHRYILRSGSWYQIGENYVDQIRDEVSRLLENKYDVEFPLWNGSGQDSDENSYNKLAAERLGAVCLDAKFAKTTQNPKIELCDIYTSSHELVHVKWLGSASSLSHLIAQAEASISALTYEPAAMEWLTSQLNQSSKGRIIPKGVPSTVVLACGGRKWKARDLFAMSQINLLRFANALPPNVDLKFADIPYGPKPKAK</sequence>
<dbReference type="RefSeq" id="WP_253855761.1">
    <property type="nucleotide sequence ID" value="NZ_JAMTCH010000004.1"/>
</dbReference>
<organism evidence="1 2">
    <name type="scientific">Prauserella alba</name>
    <dbReference type="NCBI Taxonomy" id="176898"/>
    <lineage>
        <taxon>Bacteria</taxon>
        <taxon>Bacillati</taxon>
        <taxon>Actinomycetota</taxon>
        <taxon>Actinomycetes</taxon>
        <taxon>Pseudonocardiales</taxon>
        <taxon>Pseudonocardiaceae</taxon>
        <taxon>Prauserella</taxon>
    </lineage>
</organism>
<proteinExistence type="predicted"/>
<dbReference type="Proteomes" id="UP001500467">
    <property type="component" value="Unassembled WGS sequence"/>
</dbReference>
<dbReference type="InterPro" id="IPR026487">
    <property type="entry name" value="CHP04141"/>
</dbReference>
<evidence type="ECO:0000313" key="1">
    <source>
        <dbReference type="EMBL" id="GAA1215841.1"/>
    </source>
</evidence>
<protein>
    <submittedName>
        <fullName evidence="1">TIGR04141 family sporadically distributed protein</fullName>
    </submittedName>
</protein>
<accession>A0ABP4GA53</accession>
<evidence type="ECO:0000313" key="2">
    <source>
        <dbReference type="Proteomes" id="UP001500467"/>
    </source>
</evidence>
<gene>
    <name evidence="1" type="ORF">GCM10009675_42540</name>
</gene>
<dbReference type="EMBL" id="BAAALM010000016">
    <property type="protein sequence ID" value="GAA1215841.1"/>
    <property type="molecule type" value="Genomic_DNA"/>
</dbReference>
<comment type="caution">
    <text evidence="1">The sequence shown here is derived from an EMBL/GenBank/DDBJ whole genome shotgun (WGS) entry which is preliminary data.</text>
</comment>